<proteinExistence type="predicted"/>
<evidence type="ECO:0000313" key="2">
    <source>
        <dbReference type="Proteomes" id="UP001177935"/>
    </source>
</evidence>
<dbReference type="AlphaFoldDB" id="A0AB35N3N1"/>
<gene>
    <name evidence="1" type="ORF">Q8W42_21425</name>
</gene>
<organism evidence="1 2">
    <name type="scientific">Vibrio splendidus</name>
    <dbReference type="NCBI Taxonomy" id="29497"/>
    <lineage>
        <taxon>Bacteria</taxon>
        <taxon>Pseudomonadati</taxon>
        <taxon>Pseudomonadota</taxon>
        <taxon>Gammaproteobacteria</taxon>
        <taxon>Vibrionales</taxon>
        <taxon>Vibrionaceae</taxon>
        <taxon>Vibrio</taxon>
    </lineage>
</organism>
<protein>
    <submittedName>
        <fullName evidence="1">Retron St85 family effector protein</fullName>
    </submittedName>
</protein>
<dbReference type="Proteomes" id="UP001177935">
    <property type="component" value="Unassembled WGS sequence"/>
</dbReference>
<evidence type="ECO:0000313" key="1">
    <source>
        <dbReference type="EMBL" id="MDP2503268.1"/>
    </source>
</evidence>
<comment type="caution">
    <text evidence="1">The sequence shown here is derived from an EMBL/GenBank/DDBJ whole genome shotgun (WGS) entry which is preliminary data.</text>
</comment>
<dbReference type="EMBL" id="JAUYVL010000019">
    <property type="protein sequence ID" value="MDP2503268.1"/>
    <property type="molecule type" value="Genomic_DNA"/>
</dbReference>
<accession>A0AB35N3N1</accession>
<dbReference type="InterPro" id="IPR049725">
    <property type="entry name" value="STM3845-like"/>
</dbReference>
<dbReference type="NCBIfam" id="NF038232">
    <property type="entry name" value="STM3845_fam"/>
    <property type="match status" value="1"/>
</dbReference>
<dbReference type="RefSeq" id="WP_305373508.1">
    <property type="nucleotide sequence ID" value="NZ_JAUYVL010000019.1"/>
</dbReference>
<sequence length="324" mass="37336">MSKKFENAIIDVFEAFDVNKFKVNYPDHRIFVCGGPINVKKIVPLSFRQRLIEKLASDYPELENEVVLAETFKDYFREHAYSDLLIFEDDIAQLASVVVIFLESPGSLVELGMFCTKPNFYKKLLIVAPREETEREDSFIYLGPLDHIRSKEPSSVAIYPWPDAQVSDYPKIHMQDLCGTLLEKRNTIPKHPAFNKKNSGHIALLLLEIIRLSYPILLTEIELALASLGLDEERSKVTRLLYLLNRLEYLDTYEYGGGYKFYYPFDRTSPRIKFGTNKHSATFDEKKLVMNLKMSYVRDNDDGASRKRIAAATEIQKKLKGGEK</sequence>
<reference evidence="1" key="1">
    <citation type="submission" date="2023-07" db="EMBL/GenBank/DDBJ databases">
        <title>Genome content predicts the carbon catabolic preferences of heterotrophic bacteria.</title>
        <authorList>
            <person name="Gralka M."/>
        </authorList>
    </citation>
    <scope>NUCLEOTIDE SEQUENCE</scope>
    <source>
        <strain evidence="1">6E02</strain>
    </source>
</reference>
<name>A0AB35N3N1_VIBSP</name>